<evidence type="ECO:0000256" key="7">
    <source>
        <dbReference type="ARBA" id="ARBA00022723"/>
    </source>
</evidence>
<dbReference type="GO" id="GO:0004222">
    <property type="term" value="F:metalloendopeptidase activity"/>
    <property type="evidence" value="ECO:0007669"/>
    <property type="project" value="UniProtKB-EC"/>
</dbReference>
<evidence type="ECO:0000256" key="13">
    <source>
        <dbReference type="ARBA" id="ARBA00033450"/>
    </source>
</evidence>
<dbReference type="EC" id="3.4.24.55" evidence="4"/>
<dbReference type="Pfam" id="PF05193">
    <property type="entry name" value="Peptidase_M16_C"/>
    <property type="match status" value="1"/>
</dbReference>
<dbReference type="Pfam" id="PF16187">
    <property type="entry name" value="Peptidase_M16_M"/>
    <property type="match status" value="1"/>
</dbReference>
<comment type="similarity">
    <text evidence="3 14">Belongs to the peptidase M16 family.</text>
</comment>
<keyword evidence="15" id="KW-0732">Signal</keyword>
<dbReference type="EMBL" id="SWCJ01000003">
    <property type="protein sequence ID" value="TKB56549.1"/>
    <property type="molecule type" value="Genomic_DNA"/>
</dbReference>
<dbReference type="Pfam" id="PF00675">
    <property type="entry name" value="Peptidase_M16"/>
    <property type="match status" value="1"/>
</dbReference>
<keyword evidence="6" id="KW-0645">Protease</keyword>
<dbReference type="Gene3D" id="3.30.830.10">
    <property type="entry name" value="Metalloenzyme, LuxS/M16 peptidase-like"/>
    <property type="match status" value="4"/>
</dbReference>
<evidence type="ECO:0000256" key="15">
    <source>
        <dbReference type="SAM" id="SignalP"/>
    </source>
</evidence>
<evidence type="ECO:0000256" key="2">
    <source>
        <dbReference type="ARBA" id="ARBA00002184"/>
    </source>
</evidence>
<dbReference type="PANTHER" id="PTHR43690:SF18">
    <property type="entry name" value="INSULIN-DEGRADING ENZYME-RELATED"/>
    <property type="match status" value="1"/>
</dbReference>
<keyword evidence="21" id="KW-1185">Reference proteome</keyword>
<evidence type="ECO:0000313" key="21">
    <source>
        <dbReference type="Proteomes" id="UP000305675"/>
    </source>
</evidence>
<evidence type="ECO:0000313" key="20">
    <source>
        <dbReference type="EMBL" id="TKB56549.1"/>
    </source>
</evidence>
<dbReference type="AlphaFoldDB" id="A0A4U1BPQ5"/>
<dbReference type="InterPro" id="IPR032632">
    <property type="entry name" value="Peptidase_M16_M"/>
</dbReference>
<evidence type="ECO:0000259" key="17">
    <source>
        <dbReference type="Pfam" id="PF05193"/>
    </source>
</evidence>
<keyword evidence="9" id="KW-0862">Zinc</keyword>
<evidence type="ECO:0000256" key="1">
    <source>
        <dbReference type="ARBA" id="ARBA00001947"/>
    </source>
</evidence>
<evidence type="ECO:0000256" key="9">
    <source>
        <dbReference type="ARBA" id="ARBA00022833"/>
    </source>
</evidence>
<comment type="caution">
    <text evidence="20">The sequence shown here is derived from an EMBL/GenBank/DDBJ whole genome shotgun (WGS) entry which is preliminary data.</text>
</comment>
<dbReference type="GO" id="GO:0046872">
    <property type="term" value="F:metal ion binding"/>
    <property type="evidence" value="ECO:0007669"/>
    <property type="project" value="UniProtKB-KW"/>
</dbReference>
<sequence length="959" mass="107124">MRTVPIKLIALSIAFALGGCSPSTPESGQSVAPTQAAVAEVKKSQNDSRLYRSVQLDNGIQVVLVSDPETEKSAAALSVGVGSFNEPKAFGGLAHYLEHMLFMGTKSFPEVGEYSDFISRNGGSQNAYTANDHTNYMVAVNNNAYDEALARFSGFFHEAILDPTYSDKERNAVHSEWTMKGPNDYVIMGELEGLTLNPAHPNANFSWGNLESLADHGELKLQDQLEKFYHDYYSANLMKAAMISSLPLDDMESLAKKHFGKIPNKEVTKPEVTVAAARQQDKNKLVRYKPQTELKQLQVQFTIDNNHNQFAVKPNQYISYLLGSEMPGTLSSTLRDLGLAENLYAFADADAYGTQGSFSIYVDLTEKGLAQRELITGAIFQYIDLIKKDGVDPRFYKEISQSLANEFRFLEKVNDYQYAMGIAAELQYFEPQYVLSNAYEYQQFDANAIHQVLDQLSLENANVWYVDQGQQVDTDMTYFAGQYKVEPIGSERNQSWLAADDAITLSLPAINNLMPEQFDLVAATHSTPEKLVDNEEVEIYLTHSTRFQQPKGMISLQLNTGFDKLSPQHQAMAALTNMGWQQSLMTLSNAASEAGMNLSAEVDAGVSVSVSGFTDKQPELLTSLLTQLMEYRVTPEELANLKASYVADIRSMEQQMVLNQLFPAFSQLIYQDSASNNALLNSVDAITVASLTQFQQQLLAQGKPRVFAFGNYGPKPLTELVSKARSILPTERHQDPFYFSPMVAMDAKAPINWSQQIKMHDSALLDTQLAPLDVNEYAASLVLKKLVSPAIFTQLRSEEQLGYAVGFFNQAMREHLLLGIYIQSPVKGPRELMARFNDFRMNFNKALSETSAEEFTQVRDTVLVDLTQPPKNLREEASDMVADWNQRKLSFDSKTKLVNAVNAVTLKDVQALYSKYLQGSDMNRVVVQMRGDAFKETSFAEFDNQTRVADLDSFQRLSL</sequence>
<dbReference type="SUPFAM" id="SSF63411">
    <property type="entry name" value="LuxS/MPP-like metallohydrolase"/>
    <property type="match status" value="4"/>
</dbReference>
<evidence type="ECO:0000259" key="19">
    <source>
        <dbReference type="Pfam" id="PF22456"/>
    </source>
</evidence>
<protein>
    <recommendedName>
        <fullName evidence="5">Protease 3</fullName>
        <ecNumber evidence="4">3.4.24.55</ecNumber>
    </recommendedName>
    <alternativeName>
        <fullName evidence="13">Pitrilysin</fullName>
    </alternativeName>
    <alternativeName>
        <fullName evidence="12">Protease III</fullName>
    </alternativeName>
    <alternativeName>
        <fullName evidence="11">Protease pi</fullName>
    </alternativeName>
</protein>
<dbReference type="InterPro" id="IPR011765">
    <property type="entry name" value="Pept_M16_N"/>
</dbReference>
<dbReference type="InterPro" id="IPR007863">
    <property type="entry name" value="Peptidase_M16_C"/>
</dbReference>
<keyword evidence="10" id="KW-0482">Metalloprotease</keyword>
<dbReference type="InterPro" id="IPR054734">
    <property type="entry name" value="PqqF-like_C_4"/>
</dbReference>
<dbReference type="RefSeq" id="WP_136862353.1">
    <property type="nucleotide sequence ID" value="NZ_SWCJ01000003.1"/>
</dbReference>
<comment type="function">
    <text evidence="2">Endopeptidase that degrades small peptides of less than 7 kDa, such as glucagon and insulin.</text>
</comment>
<reference evidence="20 21" key="1">
    <citation type="submission" date="2019-04" db="EMBL/GenBank/DDBJ databases">
        <authorList>
            <person name="Hwang J.C."/>
        </authorList>
    </citation>
    <scope>NUCLEOTIDE SEQUENCE [LARGE SCALE GENOMIC DNA]</scope>
    <source>
        <strain evidence="20 21">IMCC35002</strain>
    </source>
</reference>
<evidence type="ECO:0000256" key="4">
    <source>
        <dbReference type="ARBA" id="ARBA00012449"/>
    </source>
</evidence>
<feature type="domain" description="Peptidase M16 middle/third" evidence="18">
    <location>
        <begin position="407"/>
        <end position="681"/>
    </location>
</feature>
<feature type="domain" description="Coenzyme PQQ synthesis protein F-like C-terminal lobe" evidence="19">
    <location>
        <begin position="782"/>
        <end position="879"/>
    </location>
</feature>
<evidence type="ECO:0000256" key="12">
    <source>
        <dbReference type="ARBA" id="ARBA00031184"/>
    </source>
</evidence>
<evidence type="ECO:0000256" key="8">
    <source>
        <dbReference type="ARBA" id="ARBA00022801"/>
    </source>
</evidence>
<feature type="domain" description="Peptidase M16 C-terminal" evidence="17">
    <location>
        <begin position="223"/>
        <end position="393"/>
    </location>
</feature>
<keyword evidence="8" id="KW-0378">Hydrolase</keyword>
<feature type="signal peptide" evidence="15">
    <location>
        <begin position="1"/>
        <end position="16"/>
    </location>
</feature>
<dbReference type="OrthoDB" id="9811314at2"/>
<comment type="cofactor">
    <cofactor evidence="1">
        <name>Zn(2+)</name>
        <dbReference type="ChEBI" id="CHEBI:29105"/>
    </cofactor>
</comment>
<dbReference type="PROSITE" id="PS00143">
    <property type="entry name" value="INSULINASE"/>
    <property type="match status" value="1"/>
</dbReference>
<organism evidence="20 21">
    <name type="scientific">Ferrimonas aestuarii</name>
    <dbReference type="NCBI Taxonomy" id="2569539"/>
    <lineage>
        <taxon>Bacteria</taxon>
        <taxon>Pseudomonadati</taxon>
        <taxon>Pseudomonadota</taxon>
        <taxon>Gammaproteobacteria</taxon>
        <taxon>Alteromonadales</taxon>
        <taxon>Ferrimonadaceae</taxon>
        <taxon>Ferrimonas</taxon>
    </lineage>
</organism>
<evidence type="ECO:0000256" key="10">
    <source>
        <dbReference type="ARBA" id="ARBA00023049"/>
    </source>
</evidence>
<gene>
    <name evidence="20" type="ORF">FCL42_05300</name>
</gene>
<dbReference type="Pfam" id="PF22456">
    <property type="entry name" value="PqqF-like_C_4"/>
    <property type="match status" value="1"/>
</dbReference>
<evidence type="ECO:0000259" key="18">
    <source>
        <dbReference type="Pfam" id="PF16187"/>
    </source>
</evidence>
<name>A0A4U1BPQ5_9GAMM</name>
<evidence type="ECO:0000256" key="3">
    <source>
        <dbReference type="ARBA" id="ARBA00007261"/>
    </source>
</evidence>
<evidence type="ECO:0000256" key="11">
    <source>
        <dbReference type="ARBA" id="ARBA00029597"/>
    </source>
</evidence>
<dbReference type="Proteomes" id="UP000305675">
    <property type="component" value="Unassembled WGS sequence"/>
</dbReference>
<feature type="chain" id="PRO_5020933123" description="Protease 3" evidence="15">
    <location>
        <begin position="17"/>
        <end position="959"/>
    </location>
</feature>
<dbReference type="InterPro" id="IPR050626">
    <property type="entry name" value="Peptidase_M16"/>
</dbReference>
<evidence type="ECO:0000256" key="6">
    <source>
        <dbReference type="ARBA" id="ARBA00022670"/>
    </source>
</evidence>
<dbReference type="InterPro" id="IPR001431">
    <property type="entry name" value="Pept_M16_Zn_BS"/>
</dbReference>
<accession>A0A4U1BPQ5</accession>
<proteinExistence type="inferred from homology"/>
<dbReference type="GO" id="GO:0006508">
    <property type="term" value="P:proteolysis"/>
    <property type="evidence" value="ECO:0007669"/>
    <property type="project" value="UniProtKB-KW"/>
</dbReference>
<evidence type="ECO:0000256" key="5">
    <source>
        <dbReference type="ARBA" id="ARBA00017565"/>
    </source>
</evidence>
<dbReference type="FunFam" id="3.30.830.10:FF:000012">
    <property type="entry name" value="Protease 3"/>
    <property type="match status" value="1"/>
</dbReference>
<keyword evidence="7" id="KW-0479">Metal-binding</keyword>
<feature type="domain" description="Peptidase M16 N-terminal" evidence="16">
    <location>
        <begin position="62"/>
        <end position="177"/>
    </location>
</feature>
<dbReference type="GO" id="GO:0005737">
    <property type="term" value="C:cytoplasm"/>
    <property type="evidence" value="ECO:0007669"/>
    <property type="project" value="UniProtKB-ARBA"/>
</dbReference>
<dbReference type="PROSITE" id="PS51257">
    <property type="entry name" value="PROKAR_LIPOPROTEIN"/>
    <property type="match status" value="1"/>
</dbReference>
<dbReference type="PANTHER" id="PTHR43690">
    <property type="entry name" value="NARDILYSIN"/>
    <property type="match status" value="1"/>
</dbReference>
<dbReference type="InterPro" id="IPR011249">
    <property type="entry name" value="Metalloenz_LuxS/M16"/>
</dbReference>
<evidence type="ECO:0000259" key="16">
    <source>
        <dbReference type="Pfam" id="PF00675"/>
    </source>
</evidence>
<evidence type="ECO:0000256" key="14">
    <source>
        <dbReference type="RuleBase" id="RU004447"/>
    </source>
</evidence>